<protein>
    <recommendedName>
        <fullName evidence="10">Integrase catalytic domain-containing protein</fullName>
    </recommendedName>
</protein>
<dbReference type="Pfam" id="PF13976">
    <property type="entry name" value="gag_pre-integrs"/>
    <property type="match status" value="1"/>
</dbReference>
<sequence length="171" mass="19496">MNSKNQIVATANIINNMYRLNTPGGDYACMSEVGEQNIFLWHQRMGHLNFDRLKKMPENADHVTFSANTQSLTCVTCKEGKQTRLPFKSEGNRSTVPLQLVHSDICGPMETQTIGSAKYFLTFTNDYTKNVNVYFLSKKSDTLTKFKEFKNEVENQLNSLIKILRTDNGLE</sequence>
<dbReference type="GO" id="GO:0004519">
    <property type="term" value="F:endonuclease activity"/>
    <property type="evidence" value="ECO:0007669"/>
    <property type="project" value="UniProtKB-KW"/>
</dbReference>
<keyword evidence="1" id="KW-0540">Nuclease</keyword>
<evidence type="ECO:0000256" key="8">
    <source>
        <dbReference type="ARBA" id="ARBA00022932"/>
    </source>
</evidence>
<keyword evidence="8" id="KW-0808">Transferase</keyword>
<name>A0AAV1LXS5_9NEOP</name>
<keyword evidence="9" id="KW-0233">DNA recombination</keyword>
<proteinExistence type="predicted"/>
<dbReference type="EMBL" id="CAVLGL010000115">
    <property type="protein sequence ID" value="CAK1599710.1"/>
    <property type="molecule type" value="Genomic_DNA"/>
</dbReference>
<evidence type="ECO:0000256" key="3">
    <source>
        <dbReference type="ARBA" id="ARBA00022759"/>
    </source>
</evidence>
<evidence type="ECO:0000256" key="7">
    <source>
        <dbReference type="ARBA" id="ARBA00022918"/>
    </source>
</evidence>
<dbReference type="SUPFAM" id="SSF53098">
    <property type="entry name" value="Ribonuclease H-like"/>
    <property type="match status" value="1"/>
</dbReference>
<evidence type="ECO:0000313" key="11">
    <source>
        <dbReference type="EMBL" id="CAK1599710.1"/>
    </source>
</evidence>
<dbReference type="InterPro" id="IPR025724">
    <property type="entry name" value="GAG-pre-integrase_dom"/>
</dbReference>
<keyword evidence="6" id="KW-0229">DNA integration</keyword>
<evidence type="ECO:0000256" key="4">
    <source>
        <dbReference type="ARBA" id="ARBA00022801"/>
    </source>
</evidence>
<dbReference type="GO" id="GO:0003887">
    <property type="term" value="F:DNA-directed DNA polymerase activity"/>
    <property type="evidence" value="ECO:0007669"/>
    <property type="project" value="UniProtKB-KW"/>
</dbReference>
<evidence type="ECO:0000256" key="9">
    <source>
        <dbReference type="ARBA" id="ARBA00023172"/>
    </source>
</evidence>
<keyword evidence="3" id="KW-0255">Endonuclease</keyword>
<gene>
    <name evidence="11" type="ORF">PARMNEM_LOCUS18564</name>
</gene>
<dbReference type="PANTHER" id="PTHR42648:SF11">
    <property type="entry name" value="TRANSPOSON TY4-P GAG-POL POLYPROTEIN"/>
    <property type="match status" value="1"/>
</dbReference>
<dbReference type="InterPro" id="IPR036397">
    <property type="entry name" value="RNaseH_sf"/>
</dbReference>
<comment type="caution">
    <text evidence="11">The sequence shown here is derived from an EMBL/GenBank/DDBJ whole genome shotgun (WGS) entry which is preliminary data.</text>
</comment>
<organism evidence="11 12">
    <name type="scientific">Parnassius mnemosyne</name>
    <name type="common">clouded apollo</name>
    <dbReference type="NCBI Taxonomy" id="213953"/>
    <lineage>
        <taxon>Eukaryota</taxon>
        <taxon>Metazoa</taxon>
        <taxon>Ecdysozoa</taxon>
        <taxon>Arthropoda</taxon>
        <taxon>Hexapoda</taxon>
        <taxon>Insecta</taxon>
        <taxon>Pterygota</taxon>
        <taxon>Neoptera</taxon>
        <taxon>Endopterygota</taxon>
        <taxon>Lepidoptera</taxon>
        <taxon>Glossata</taxon>
        <taxon>Ditrysia</taxon>
        <taxon>Papilionoidea</taxon>
        <taxon>Papilionidae</taxon>
        <taxon>Parnassiinae</taxon>
        <taxon>Parnassini</taxon>
        <taxon>Parnassius</taxon>
        <taxon>Driopa</taxon>
    </lineage>
</organism>
<evidence type="ECO:0000256" key="2">
    <source>
        <dbReference type="ARBA" id="ARBA00022723"/>
    </source>
</evidence>
<accession>A0AAV1LXS5</accession>
<keyword evidence="8" id="KW-0239">DNA-directed DNA polymerase</keyword>
<dbReference type="PROSITE" id="PS50994">
    <property type="entry name" value="INTEGRASE"/>
    <property type="match status" value="1"/>
</dbReference>
<evidence type="ECO:0000256" key="5">
    <source>
        <dbReference type="ARBA" id="ARBA00022842"/>
    </source>
</evidence>
<evidence type="ECO:0000313" key="12">
    <source>
        <dbReference type="Proteomes" id="UP001314205"/>
    </source>
</evidence>
<evidence type="ECO:0000259" key="10">
    <source>
        <dbReference type="PROSITE" id="PS50994"/>
    </source>
</evidence>
<keyword evidence="5" id="KW-0460">Magnesium</keyword>
<dbReference type="InterPro" id="IPR001584">
    <property type="entry name" value="Integrase_cat-core"/>
</dbReference>
<dbReference type="GO" id="GO:0003676">
    <property type="term" value="F:nucleic acid binding"/>
    <property type="evidence" value="ECO:0007669"/>
    <property type="project" value="InterPro"/>
</dbReference>
<keyword evidence="12" id="KW-1185">Reference proteome</keyword>
<keyword evidence="7" id="KW-0695">RNA-directed DNA polymerase</keyword>
<dbReference type="GO" id="GO:0015074">
    <property type="term" value="P:DNA integration"/>
    <property type="evidence" value="ECO:0007669"/>
    <property type="project" value="UniProtKB-KW"/>
</dbReference>
<dbReference type="PANTHER" id="PTHR42648">
    <property type="entry name" value="TRANSPOSASE, PUTATIVE-RELATED"/>
    <property type="match status" value="1"/>
</dbReference>
<dbReference type="GO" id="GO:0003964">
    <property type="term" value="F:RNA-directed DNA polymerase activity"/>
    <property type="evidence" value="ECO:0007669"/>
    <property type="project" value="UniProtKB-KW"/>
</dbReference>
<feature type="domain" description="Integrase catalytic" evidence="10">
    <location>
        <begin position="93"/>
        <end position="171"/>
    </location>
</feature>
<keyword evidence="8" id="KW-0548">Nucleotidyltransferase</keyword>
<dbReference type="GO" id="GO:0016787">
    <property type="term" value="F:hydrolase activity"/>
    <property type="evidence" value="ECO:0007669"/>
    <property type="project" value="UniProtKB-KW"/>
</dbReference>
<dbReference type="GO" id="GO:0046872">
    <property type="term" value="F:metal ion binding"/>
    <property type="evidence" value="ECO:0007669"/>
    <property type="project" value="UniProtKB-KW"/>
</dbReference>
<dbReference type="GO" id="GO:0006310">
    <property type="term" value="P:DNA recombination"/>
    <property type="evidence" value="ECO:0007669"/>
    <property type="project" value="UniProtKB-KW"/>
</dbReference>
<keyword evidence="4" id="KW-0378">Hydrolase</keyword>
<reference evidence="11 12" key="1">
    <citation type="submission" date="2023-11" db="EMBL/GenBank/DDBJ databases">
        <authorList>
            <person name="Hedman E."/>
            <person name="Englund M."/>
            <person name="Stromberg M."/>
            <person name="Nyberg Akerstrom W."/>
            <person name="Nylinder S."/>
            <person name="Jareborg N."/>
            <person name="Kallberg Y."/>
            <person name="Kronander E."/>
        </authorList>
    </citation>
    <scope>NUCLEOTIDE SEQUENCE [LARGE SCALE GENOMIC DNA]</scope>
</reference>
<keyword evidence="2" id="KW-0479">Metal-binding</keyword>
<dbReference type="InterPro" id="IPR039537">
    <property type="entry name" value="Retrotran_Ty1/copia-like"/>
</dbReference>
<evidence type="ECO:0000256" key="6">
    <source>
        <dbReference type="ARBA" id="ARBA00022908"/>
    </source>
</evidence>
<dbReference type="Gene3D" id="3.30.420.10">
    <property type="entry name" value="Ribonuclease H-like superfamily/Ribonuclease H"/>
    <property type="match status" value="1"/>
</dbReference>
<evidence type="ECO:0000256" key="1">
    <source>
        <dbReference type="ARBA" id="ARBA00022722"/>
    </source>
</evidence>
<dbReference type="InterPro" id="IPR012337">
    <property type="entry name" value="RNaseH-like_sf"/>
</dbReference>
<dbReference type="AlphaFoldDB" id="A0AAV1LXS5"/>
<dbReference type="Proteomes" id="UP001314205">
    <property type="component" value="Unassembled WGS sequence"/>
</dbReference>